<protein>
    <submittedName>
        <fullName evidence="3">Pimeloyl-ACP methyl ester carboxylesterase</fullName>
    </submittedName>
</protein>
<evidence type="ECO:0000259" key="2">
    <source>
        <dbReference type="Pfam" id="PF00561"/>
    </source>
</evidence>
<dbReference type="InterPro" id="IPR000073">
    <property type="entry name" value="AB_hydrolase_1"/>
</dbReference>
<gene>
    <name evidence="3" type="ORF">SAMN06265355_104278</name>
</gene>
<evidence type="ECO:0000256" key="1">
    <source>
        <dbReference type="ARBA" id="ARBA00022801"/>
    </source>
</evidence>
<organism evidence="3 4">
    <name type="scientific">Actinomadura mexicana</name>
    <dbReference type="NCBI Taxonomy" id="134959"/>
    <lineage>
        <taxon>Bacteria</taxon>
        <taxon>Bacillati</taxon>
        <taxon>Actinomycetota</taxon>
        <taxon>Actinomycetes</taxon>
        <taxon>Streptosporangiales</taxon>
        <taxon>Thermomonosporaceae</taxon>
        <taxon>Actinomadura</taxon>
    </lineage>
</organism>
<dbReference type="AlphaFoldDB" id="A0A238XGI5"/>
<keyword evidence="1" id="KW-0378">Hydrolase</keyword>
<dbReference type="RefSeq" id="WP_089311913.1">
    <property type="nucleotide sequence ID" value="NZ_FZNP01000004.1"/>
</dbReference>
<evidence type="ECO:0000313" key="3">
    <source>
        <dbReference type="EMBL" id="SNR57444.1"/>
    </source>
</evidence>
<dbReference type="EMBL" id="FZNP01000004">
    <property type="protein sequence ID" value="SNR57444.1"/>
    <property type="molecule type" value="Genomic_DNA"/>
</dbReference>
<dbReference type="GO" id="GO:0016787">
    <property type="term" value="F:hydrolase activity"/>
    <property type="evidence" value="ECO:0007669"/>
    <property type="project" value="UniProtKB-KW"/>
</dbReference>
<reference evidence="4" key="1">
    <citation type="submission" date="2017-06" db="EMBL/GenBank/DDBJ databases">
        <authorList>
            <person name="Varghese N."/>
            <person name="Submissions S."/>
        </authorList>
    </citation>
    <scope>NUCLEOTIDE SEQUENCE [LARGE SCALE GENOMIC DNA]</scope>
    <source>
        <strain evidence="4">DSM 44485</strain>
    </source>
</reference>
<sequence length="302" mass="32698">MIRVAAPDGTRLAVEVEGAGPPLLFLHEVAGDLHDWRAQVAHFTDRYTCVRYNARGYPPSDVPVGSDSYGQHIAVQDAVAVLDGLGFDAAHVVGLSMGGFCAVHLMLQHPERCLSATVAGAGYGSAPHQRAGFTEEAHTAARMFREDVRAAADAYQNGPTRVQYRLKDPDGWRSFGERLAGRDPIGMSLTFSQVLAERPSLYDLCDRLAAVRTPVLLVVGDEDDGCLDVKVMLKRTIPGAALAVLPRTGHTINLEEPGAFNALLDDFLEKVTHDRWVPRDPATLGRGLVGMTPVRLEAKELP</sequence>
<dbReference type="Proteomes" id="UP000198420">
    <property type="component" value="Unassembled WGS sequence"/>
</dbReference>
<dbReference type="SUPFAM" id="SSF53474">
    <property type="entry name" value="alpha/beta-Hydrolases"/>
    <property type="match status" value="1"/>
</dbReference>
<evidence type="ECO:0000313" key="4">
    <source>
        <dbReference type="Proteomes" id="UP000198420"/>
    </source>
</evidence>
<dbReference type="InterPro" id="IPR050266">
    <property type="entry name" value="AB_hydrolase_sf"/>
</dbReference>
<dbReference type="GO" id="GO:0016020">
    <property type="term" value="C:membrane"/>
    <property type="evidence" value="ECO:0007669"/>
    <property type="project" value="TreeGrafter"/>
</dbReference>
<dbReference type="Pfam" id="PF00561">
    <property type="entry name" value="Abhydrolase_1"/>
    <property type="match status" value="1"/>
</dbReference>
<dbReference type="Gene3D" id="3.40.50.1820">
    <property type="entry name" value="alpha/beta hydrolase"/>
    <property type="match status" value="1"/>
</dbReference>
<name>A0A238XGI5_9ACTN</name>
<keyword evidence="4" id="KW-1185">Reference proteome</keyword>
<accession>A0A238XGI5</accession>
<proteinExistence type="predicted"/>
<dbReference type="PANTHER" id="PTHR43798:SF31">
    <property type="entry name" value="AB HYDROLASE SUPERFAMILY PROTEIN YCLE"/>
    <property type="match status" value="1"/>
</dbReference>
<feature type="domain" description="AB hydrolase-1" evidence="2">
    <location>
        <begin position="21"/>
        <end position="257"/>
    </location>
</feature>
<dbReference type="PANTHER" id="PTHR43798">
    <property type="entry name" value="MONOACYLGLYCEROL LIPASE"/>
    <property type="match status" value="1"/>
</dbReference>
<dbReference type="OrthoDB" id="9785847at2"/>
<dbReference type="InterPro" id="IPR029058">
    <property type="entry name" value="AB_hydrolase_fold"/>
</dbReference>